<dbReference type="InterPro" id="IPR013103">
    <property type="entry name" value="RVT_2"/>
</dbReference>
<name>A0A8J5M219_ZINOF</name>
<dbReference type="Pfam" id="PF00665">
    <property type="entry name" value="rve"/>
    <property type="match status" value="1"/>
</dbReference>
<organism evidence="5 6">
    <name type="scientific">Zingiber officinale</name>
    <name type="common">Ginger</name>
    <name type="synonym">Amomum zingiber</name>
    <dbReference type="NCBI Taxonomy" id="94328"/>
    <lineage>
        <taxon>Eukaryota</taxon>
        <taxon>Viridiplantae</taxon>
        <taxon>Streptophyta</taxon>
        <taxon>Embryophyta</taxon>
        <taxon>Tracheophyta</taxon>
        <taxon>Spermatophyta</taxon>
        <taxon>Magnoliopsida</taxon>
        <taxon>Liliopsida</taxon>
        <taxon>Zingiberales</taxon>
        <taxon>Zingiberaceae</taxon>
        <taxon>Zingiber</taxon>
    </lineage>
</organism>
<dbReference type="PANTHER" id="PTHR42648">
    <property type="entry name" value="TRANSPOSASE, PUTATIVE-RELATED"/>
    <property type="match status" value="1"/>
</dbReference>
<dbReference type="InterPro" id="IPR057670">
    <property type="entry name" value="SH3_retrovirus"/>
</dbReference>
<protein>
    <recommendedName>
        <fullName evidence="4">Integrase catalytic domain-containing protein</fullName>
    </recommendedName>
</protein>
<dbReference type="GO" id="GO:0046872">
    <property type="term" value="F:metal ion binding"/>
    <property type="evidence" value="ECO:0007669"/>
    <property type="project" value="UniProtKB-KW"/>
</dbReference>
<sequence length="573" mass="66026">MSNLRIVLTQERKQHVPETPIPEAPPATATRADRDAYKKHQDDALDVSCLMLATMNSELQKQHELMTAYDMVEHLRQLYQGQAGHWALTKGEIDLRVGNGARVATVTVGTYYLSLPFGIVLELDECCHINDKRLSHLHKDGLLDSFDFESYETCESCLLGKMTKTPFSGHSERGTNLLGLIHSDVCGPFNVAARGGYRYFITFTDEFSRYDYVYMMTHKSESFEKFKAFKNEVQILRSDRGGEYLSHEFRDYLAECGILSQLTPPRTPQWNDVSERRNHTLLDMVWSMMSHTDLPVYLWGYALDTAASYSTEFHPKLIWGYEAYVRRQVSDKLGPKSDKCYFIGYPKETKGYYFYIPSQHKVVVVKTGVFLERDFISRKISGSTFDLEEVQDVNHSTEASMEVELEPQSVVDDVVPQGVEEKQPVQVDLPLNRSDRDEPTSYQEAVMRPDSEKWLEAMRSEMESMYTNQVWTLVDPPEGVKPIGCKWVFKRKTDMDGLIYKGRLVAKSFKQIHSIDYDETFSPVAMFKSIWIMLAIAAYHDYEIWQMDVKTAFLNGNLLEDVYMTQPEDFVDP</sequence>
<dbReference type="InterPro" id="IPR036397">
    <property type="entry name" value="RNaseH_sf"/>
</dbReference>
<dbReference type="GO" id="GO:0003676">
    <property type="term" value="F:nucleic acid binding"/>
    <property type="evidence" value="ECO:0007669"/>
    <property type="project" value="InterPro"/>
</dbReference>
<dbReference type="GO" id="GO:0015074">
    <property type="term" value="P:DNA integration"/>
    <property type="evidence" value="ECO:0007669"/>
    <property type="project" value="InterPro"/>
</dbReference>
<feature type="region of interest" description="Disordered" evidence="3">
    <location>
        <begin position="12"/>
        <end position="34"/>
    </location>
</feature>
<dbReference type="InterPro" id="IPR025724">
    <property type="entry name" value="GAG-pre-integrase_dom"/>
</dbReference>
<gene>
    <name evidence="5" type="ORF">ZIOFF_006004</name>
</gene>
<evidence type="ECO:0000259" key="4">
    <source>
        <dbReference type="PROSITE" id="PS50994"/>
    </source>
</evidence>
<dbReference type="Proteomes" id="UP000734854">
    <property type="component" value="Unassembled WGS sequence"/>
</dbReference>
<dbReference type="Pfam" id="PF25597">
    <property type="entry name" value="SH3_retrovirus"/>
    <property type="match status" value="1"/>
</dbReference>
<proteinExistence type="predicted"/>
<dbReference type="GO" id="GO:0016787">
    <property type="term" value="F:hydrolase activity"/>
    <property type="evidence" value="ECO:0007669"/>
    <property type="project" value="UniProtKB-KW"/>
</dbReference>
<dbReference type="PROSITE" id="PS50994">
    <property type="entry name" value="INTEGRASE"/>
    <property type="match status" value="1"/>
</dbReference>
<dbReference type="Pfam" id="PF07727">
    <property type="entry name" value="RVT_2"/>
    <property type="match status" value="1"/>
</dbReference>
<keyword evidence="1" id="KW-0479">Metal-binding</keyword>
<evidence type="ECO:0000256" key="1">
    <source>
        <dbReference type="ARBA" id="ARBA00022723"/>
    </source>
</evidence>
<dbReference type="Pfam" id="PF13976">
    <property type="entry name" value="gag_pre-integrs"/>
    <property type="match status" value="1"/>
</dbReference>
<evidence type="ECO:0000313" key="6">
    <source>
        <dbReference type="Proteomes" id="UP000734854"/>
    </source>
</evidence>
<dbReference type="Gene3D" id="3.30.420.10">
    <property type="entry name" value="Ribonuclease H-like superfamily/Ribonuclease H"/>
    <property type="match status" value="1"/>
</dbReference>
<comment type="caution">
    <text evidence="5">The sequence shown here is derived from an EMBL/GenBank/DDBJ whole genome shotgun (WGS) entry which is preliminary data.</text>
</comment>
<evidence type="ECO:0000313" key="5">
    <source>
        <dbReference type="EMBL" id="KAG6532166.1"/>
    </source>
</evidence>
<reference evidence="5 6" key="1">
    <citation type="submission" date="2020-08" db="EMBL/GenBank/DDBJ databases">
        <title>Plant Genome Project.</title>
        <authorList>
            <person name="Zhang R.-G."/>
        </authorList>
    </citation>
    <scope>NUCLEOTIDE SEQUENCE [LARGE SCALE GENOMIC DNA]</scope>
    <source>
        <tissue evidence="5">Rhizome</tissue>
    </source>
</reference>
<dbReference type="InterPro" id="IPR012337">
    <property type="entry name" value="RNaseH-like_sf"/>
</dbReference>
<accession>A0A8J5M219</accession>
<dbReference type="EMBL" id="JACMSC010000002">
    <property type="protein sequence ID" value="KAG6532166.1"/>
    <property type="molecule type" value="Genomic_DNA"/>
</dbReference>
<keyword evidence="2" id="KW-0378">Hydrolase</keyword>
<dbReference type="InterPro" id="IPR039537">
    <property type="entry name" value="Retrotran_Ty1/copia-like"/>
</dbReference>
<evidence type="ECO:0000256" key="2">
    <source>
        <dbReference type="ARBA" id="ARBA00022801"/>
    </source>
</evidence>
<evidence type="ECO:0000256" key="3">
    <source>
        <dbReference type="SAM" id="MobiDB-lite"/>
    </source>
</evidence>
<dbReference type="InterPro" id="IPR001584">
    <property type="entry name" value="Integrase_cat-core"/>
</dbReference>
<dbReference type="AlphaFoldDB" id="A0A8J5M219"/>
<keyword evidence="6" id="KW-1185">Reference proteome</keyword>
<dbReference type="SUPFAM" id="SSF53098">
    <property type="entry name" value="Ribonuclease H-like"/>
    <property type="match status" value="1"/>
</dbReference>
<dbReference type="PANTHER" id="PTHR42648:SF27">
    <property type="entry name" value="RNA-DIRECTED DNA POLYMERASE"/>
    <property type="match status" value="1"/>
</dbReference>
<feature type="domain" description="Integrase catalytic" evidence="4">
    <location>
        <begin position="162"/>
        <end position="346"/>
    </location>
</feature>